<dbReference type="InterPro" id="IPR016166">
    <property type="entry name" value="FAD-bd_PCMH"/>
</dbReference>
<keyword evidence="9" id="KW-1185">Reference proteome</keyword>
<dbReference type="Pfam" id="PF02913">
    <property type="entry name" value="FAD-oxidase_C"/>
    <property type="match status" value="1"/>
</dbReference>
<dbReference type="InterPro" id="IPR017900">
    <property type="entry name" value="4Fe4S_Fe_S_CS"/>
</dbReference>
<keyword evidence="4" id="KW-0560">Oxidoreductase</keyword>
<evidence type="ECO:0000259" key="5">
    <source>
        <dbReference type="PROSITE" id="PS51379"/>
    </source>
</evidence>
<dbReference type="PANTHER" id="PTHR11748">
    <property type="entry name" value="D-LACTATE DEHYDROGENASE"/>
    <property type="match status" value="1"/>
</dbReference>
<dbReference type="EMBL" id="BMQS01000011">
    <property type="protein sequence ID" value="GGT97460.1"/>
    <property type="molecule type" value="Genomic_DNA"/>
</dbReference>
<dbReference type="GO" id="GO:0071949">
    <property type="term" value="F:FAD binding"/>
    <property type="evidence" value="ECO:0007669"/>
    <property type="project" value="InterPro"/>
</dbReference>
<proteinExistence type="predicted"/>
<dbReference type="InterPro" id="IPR009051">
    <property type="entry name" value="Helical_ferredxn"/>
</dbReference>
<evidence type="ECO:0000313" key="8">
    <source>
        <dbReference type="EMBL" id="GGT97460.1"/>
    </source>
</evidence>
<dbReference type="GeneID" id="38666284"/>
<organism evidence="7 9">
    <name type="scientific">Sulfodiicoccus acidiphilus</name>
    <dbReference type="NCBI Taxonomy" id="1670455"/>
    <lineage>
        <taxon>Archaea</taxon>
        <taxon>Thermoproteota</taxon>
        <taxon>Thermoprotei</taxon>
        <taxon>Sulfolobales</taxon>
        <taxon>Sulfolobaceae</taxon>
        <taxon>Sulfodiicoccus</taxon>
    </lineage>
</organism>
<dbReference type="PROSITE" id="PS51379">
    <property type="entry name" value="4FE4S_FER_2"/>
    <property type="match status" value="1"/>
</dbReference>
<reference evidence="9" key="2">
    <citation type="submission" date="2018-04" db="EMBL/GenBank/DDBJ databases">
        <title>Complete genome sequence of Sulfodiicoccus acidiphilus strain HS-1.</title>
        <authorList>
            <person name="Sakai H.D."/>
            <person name="Kurosawa N."/>
        </authorList>
    </citation>
    <scope>NUCLEOTIDE SEQUENCE [LARGE SCALE GENOMIC DNA]</scope>
    <source>
        <strain evidence="9">HS-1</strain>
    </source>
</reference>
<dbReference type="Proteomes" id="UP000276741">
    <property type="component" value="Chromosome"/>
</dbReference>
<dbReference type="GO" id="GO:1903457">
    <property type="term" value="P:lactate catabolic process"/>
    <property type="evidence" value="ECO:0007669"/>
    <property type="project" value="TreeGrafter"/>
</dbReference>
<evidence type="ECO:0000256" key="2">
    <source>
        <dbReference type="ARBA" id="ARBA00022630"/>
    </source>
</evidence>
<dbReference type="KEGG" id="sacd:HS1genome_0779"/>
<feature type="domain" description="FAD-binding PCMH-type" evidence="6">
    <location>
        <begin position="41"/>
        <end position="209"/>
    </location>
</feature>
<dbReference type="InterPro" id="IPR006094">
    <property type="entry name" value="Oxid_FAD_bind_N"/>
</dbReference>
<dbReference type="GO" id="GO:0004458">
    <property type="term" value="F:D-lactate dehydrogenase (cytochrome) activity"/>
    <property type="evidence" value="ECO:0007669"/>
    <property type="project" value="TreeGrafter"/>
</dbReference>
<protein>
    <submittedName>
        <fullName evidence="7">FAD-linked oxidase</fullName>
    </submittedName>
</protein>
<dbReference type="Pfam" id="PF01565">
    <property type="entry name" value="FAD_binding_4"/>
    <property type="match status" value="1"/>
</dbReference>
<reference evidence="7" key="3">
    <citation type="journal article" date="2019" name="BMC Res. Notes">
        <title>Complete genome sequence of the Sulfodiicoccus acidiphilus strain HS-1T, the first crenarchaeon that lacks polB3, isolated from an acidic hot spring in Ohwaku-dani, Hakone, Japan.</title>
        <authorList>
            <person name="Sakai H.D."/>
            <person name="Kurosawa N."/>
        </authorList>
    </citation>
    <scope>NUCLEOTIDE SEQUENCE</scope>
    <source>
        <strain evidence="7">HS-1</strain>
    </source>
</reference>
<evidence type="ECO:0000256" key="4">
    <source>
        <dbReference type="ARBA" id="ARBA00023002"/>
    </source>
</evidence>
<evidence type="ECO:0000313" key="9">
    <source>
        <dbReference type="Proteomes" id="UP000276741"/>
    </source>
</evidence>
<dbReference type="Gene3D" id="1.10.1060.10">
    <property type="entry name" value="Alpha-helical ferredoxin"/>
    <property type="match status" value="1"/>
</dbReference>
<dbReference type="SUPFAM" id="SSF46548">
    <property type="entry name" value="alpha-helical ferredoxin"/>
    <property type="match status" value="1"/>
</dbReference>
<evidence type="ECO:0000256" key="1">
    <source>
        <dbReference type="ARBA" id="ARBA00001974"/>
    </source>
</evidence>
<reference evidence="8" key="1">
    <citation type="journal article" date="2014" name="Int. J. Syst. Evol. Microbiol.">
        <title>Complete genome sequence of Corynebacterium casei LMG S-19264T (=DSM 44701T), isolated from a smear-ripened cheese.</title>
        <authorList>
            <consortium name="US DOE Joint Genome Institute (JGI-PGF)"/>
            <person name="Walter F."/>
            <person name="Albersmeier A."/>
            <person name="Kalinowski J."/>
            <person name="Ruckert C."/>
        </authorList>
    </citation>
    <scope>NUCLEOTIDE SEQUENCE</scope>
    <source>
        <strain evidence="8">JCM 31740</strain>
    </source>
</reference>
<dbReference type="OrthoDB" id="26910at2157"/>
<evidence type="ECO:0000256" key="3">
    <source>
        <dbReference type="ARBA" id="ARBA00022827"/>
    </source>
</evidence>
<dbReference type="EMBL" id="AP018553">
    <property type="protein sequence ID" value="BBD72390.1"/>
    <property type="molecule type" value="Genomic_DNA"/>
</dbReference>
<dbReference type="AlphaFoldDB" id="A0A348B2I8"/>
<dbReference type="InterPro" id="IPR036318">
    <property type="entry name" value="FAD-bd_PCMH-like_sf"/>
</dbReference>
<keyword evidence="3" id="KW-0274">FAD</keyword>
<dbReference type="Gene3D" id="3.30.465.10">
    <property type="match status" value="1"/>
</dbReference>
<dbReference type="InterPro" id="IPR004113">
    <property type="entry name" value="FAD-bd_oxidored_4_C"/>
</dbReference>
<evidence type="ECO:0000259" key="6">
    <source>
        <dbReference type="PROSITE" id="PS51387"/>
    </source>
</evidence>
<sequence length="992" mass="109855">MIVEELRDRFGDNFSTELSERFSHSSDMGFVPHIVWAGVKINNIPDYVVYPKTADDVIDLVRIARKYKVPLTPYGRGTNRYGNAIPTEGGIVVDFSKMDFVEVNAGDKLATVGPGATWKVVDMHSQQKGMQLRTFPSSYDSTVGGGIAGDALGIGSYEYGFVSDNVAFVEMVSPRGELVRLQGGDLAVACGAEGTTGIIVKAGIRLRPFSATEAVTLSYDSFDEVIKAIGEFYKQLIPAWHVQVRGKAISTYMAEKYKAPVEPNKWNLVILYPSTRAALVEPKLKRLSLDTGGKLTTGEWTGWWSFNHGVIAAMRTKGLLIHQHGLVEYTKLKELIERLGRHLGELGRLEEDGGFDVDVALERRETLLVNAFTMSYLRPYDKKLIYELAKNTLMMEEMIAVGGSMLAVGMFVHQYAKNRLNVTSKTFTQLGVDRYEAMRQYKQQNDPDELMNPGKVFEPKERGRGVMDIARKQRDALSFRFAIGLAKALTSGGEVSGYQAVKRYMDVFVDYGMECIDCAMCITVCPQYRLIPQYPYAPKGMFDFVKGAISSYHIKGAVDVPLSAIAEISGCHKCGLCDGVCPAKIPISTLLVKLNNLVAKKIPEEKPVSLKLVDESVQEVVDPSSDIALWVGKSGIENLENALVTLKVLKTLGIKVRLIGTEGDSGFLDYISGNGSSLQRKVRKNVESLSSVNEILTVAPEDYKLFSEVYMDYSKVLGTEFRAVVTPLDSRLLEIVDIKGEEEVPLHVACFSQEYADEILRKLRERGFKVRKVEGCSGAQLEANLGRRADMMARTIGEKYKRVVTLCPFAAAKFRKVGIEAVTLTEFIASKLGISMEKRPEVALTPQVRDGLRDVLINSLRNNVLAVDQLVADTVAFATDEEEYKKMIDPVLAQAVDKVAEDVLKYMEKVVESTKGSSDASMLLTRKALVDVVLSSLSSINSEPLARELVEKVKEKATDSFDEQVVLRTLLSLITDKYNDLRVKIASSMNYS</sequence>
<keyword evidence="2" id="KW-0285">Flavoprotein</keyword>
<dbReference type="InterPro" id="IPR017896">
    <property type="entry name" value="4Fe4S_Fe-S-bd"/>
</dbReference>
<dbReference type="RefSeq" id="WP_126449714.1">
    <property type="nucleotide sequence ID" value="NZ_AP018553.1"/>
</dbReference>
<accession>A0A348B2I8</accession>
<name>A0A348B2I8_9CREN</name>
<evidence type="ECO:0000313" key="7">
    <source>
        <dbReference type="EMBL" id="BBD72390.1"/>
    </source>
</evidence>
<dbReference type="InterPro" id="IPR016164">
    <property type="entry name" value="FAD-linked_Oxase-like_C"/>
</dbReference>
<dbReference type="SUPFAM" id="SSF55103">
    <property type="entry name" value="FAD-linked oxidases, C-terminal domain"/>
    <property type="match status" value="1"/>
</dbReference>
<dbReference type="Proteomes" id="UP000616143">
    <property type="component" value="Unassembled WGS sequence"/>
</dbReference>
<dbReference type="PROSITE" id="PS51387">
    <property type="entry name" value="FAD_PCMH"/>
    <property type="match status" value="1"/>
</dbReference>
<comment type="cofactor">
    <cofactor evidence="1">
        <name>FAD</name>
        <dbReference type="ChEBI" id="CHEBI:57692"/>
    </cofactor>
</comment>
<dbReference type="GO" id="GO:0051536">
    <property type="term" value="F:iron-sulfur cluster binding"/>
    <property type="evidence" value="ECO:0007669"/>
    <property type="project" value="InterPro"/>
</dbReference>
<dbReference type="InterPro" id="IPR016169">
    <property type="entry name" value="FAD-bd_PCMH_sub2"/>
</dbReference>
<dbReference type="GO" id="GO:0008720">
    <property type="term" value="F:D-lactate dehydrogenase (NAD+) activity"/>
    <property type="evidence" value="ECO:0007669"/>
    <property type="project" value="TreeGrafter"/>
</dbReference>
<dbReference type="SUPFAM" id="SSF56176">
    <property type="entry name" value="FAD-binding/transporter-associated domain-like"/>
    <property type="match status" value="1"/>
</dbReference>
<feature type="domain" description="4Fe-4S ferredoxin-type" evidence="5">
    <location>
        <begin position="505"/>
        <end position="536"/>
    </location>
</feature>
<dbReference type="PROSITE" id="PS00198">
    <property type="entry name" value="4FE4S_FER_1"/>
    <property type="match status" value="2"/>
</dbReference>
<dbReference type="Pfam" id="PF13534">
    <property type="entry name" value="Fer4_17"/>
    <property type="match status" value="1"/>
</dbReference>
<dbReference type="PANTHER" id="PTHR11748:SF118">
    <property type="entry name" value="ALKYLDIHYDROXYACETONEPHOSPHATE SYNTHASE (PRECURSOR)"/>
    <property type="match status" value="1"/>
</dbReference>
<reference evidence="8" key="4">
    <citation type="submission" date="2020-09" db="EMBL/GenBank/DDBJ databases">
        <authorList>
            <person name="Sun Q."/>
            <person name="Ohkuma M."/>
        </authorList>
    </citation>
    <scope>NUCLEOTIDE SEQUENCE</scope>
    <source>
        <strain evidence="8">JCM 31740</strain>
    </source>
</reference>
<gene>
    <name evidence="8" type="ORF">GCM10007116_13760</name>
    <name evidence="7" type="ORF">HS1genome_0779</name>
</gene>